<evidence type="ECO:0000256" key="1">
    <source>
        <dbReference type="SAM" id="MobiDB-lite"/>
    </source>
</evidence>
<gene>
    <name evidence="2" type="ORF">BIFADO_01608</name>
</gene>
<dbReference type="AlphaFoldDB" id="A7A6X4"/>
<sequence>MSQQATKTAQKSPRHRVKAAIVGQSPILVSTRRSS</sequence>
<feature type="region of interest" description="Disordered" evidence="1">
    <location>
        <begin position="1"/>
        <end position="35"/>
    </location>
</feature>
<proteinExistence type="predicted"/>
<dbReference type="Proteomes" id="UP000003773">
    <property type="component" value="Unassembled WGS sequence"/>
</dbReference>
<feature type="compositionally biased region" description="Polar residues" evidence="1">
    <location>
        <begin position="1"/>
        <end position="11"/>
    </location>
</feature>
<organism evidence="2 3">
    <name type="scientific">Bifidobacterium adolescentis L2-32</name>
    <dbReference type="NCBI Taxonomy" id="411481"/>
    <lineage>
        <taxon>Bacteria</taxon>
        <taxon>Bacillati</taxon>
        <taxon>Actinomycetota</taxon>
        <taxon>Actinomycetes</taxon>
        <taxon>Bifidobacteriales</taxon>
        <taxon>Bifidobacteriaceae</taxon>
        <taxon>Bifidobacterium</taxon>
    </lineage>
</organism>
<comment type="caution">
    <text evidence="2">The sequence shown here is derived from an EMBL/GenBank/DDBJ whole genome shotgun (WGS) entry which is preliminary data.</text>
</comment>
<dbReference type="EMBL" id="AAXD02000052">
    <property type="protein sequence ID" value="EDN82557.1"/>
    <property type="molecule type" value="Genomic_DNA"/>
</dbReference>
<dbReference type="HOGENOM" id="CLU_3363534_0_0_11"/>
<name>A7A6X4_BIFAD</name>
<reference evidence="2 3" key="2">
    <citation type="submission" date="2007-05" db="EMBL/GenBank/DDBJ databases">
        <title>Draft genome sequence of Bifidobacterium adolescentis (L2-32).</title>
        <authorList>
            <person name="Sudarsanam P."/>
            <person name="Ley R."/>
            <person name="Guruge J."/>
            <person name="Turnbaugh P.J."/>
            <person name="Mahowald M."/>
            <person name="Liep D."/>
            <person name="Gordon J."/>
        </authorList>
    </citation>
    <scope>NUCLEOTIDE SEQUENCE [LARGE SCALE GENOMIC DNA]</scope>
    <source>
        <strain evidence="2 3">L2-32</strain>
    </source>
</reference>
<evidence type="ECO:0000313" key="2">
    <source>
        <dbReference type="EMBL" id="EDN82557.1"/>
    </source>
</evidence>
<accession>A7A6X4</accession>
<reference evidence="2 3" key="1">
    <citation type="submission" date="2007-04" db="EMBL/GenBank/DDBJ databases">
        <authorList>
            <person name="Fulton L."/>
            <person name="Clifton S."/>
            <person name="Fulton B."/>
            <person name="Xu J."/>
            <person name="Minx P."/>
            <person name="Pepin K.H."/>
            <person name="Johnson M."/>
            <person name="Thiruvilangam P."/>
            <person name="Bhonagiri V."/>
            <person name="Nash W.E."/>
            <person name="Mardis E.R."/>
            <person name="Wilson R.K."/>
        </authorList>
    </citation>
    <scope>NUCLEOTIDE SEQUENCE [LARGE SCALE GENOMIC DNA]</scope>
    <source>
        <strain evidence="2 3">L2-32</strain>
    </source>
</reference>
<protein>
    <submittedName>
        <fullName evidence="2">Uncharacterized protein</fullName>
    </submittedName>
</protein>
<evidence type="ECO:0000313" key="3">
    <source>
        <dbReference type="Proteomes" id="UP000003773"/>
    </source>
</evidence>